<evidence type="ECO:0000256" key="6">
    <source>
        <dbReference type="ARBA" id="ARBA00024338"/>
    </source>
</evidence>
<protein>
    <submittedName>
        <fullName evidence="10">3-(3-hydroxy-phenyl)propionate transporter-like</fullName>
    </submittedName>
</protein>
<evidence type="ECO:0000256" key="7">
    <source>
        <dbReference type="SAM" id="Phobius"/>
    </source>
</evidence>
<evidence type="ECO:0000313" key="9">
    <source>
        <dbReference type="Proteomes" id="UP000001554"/>
    </source>
</evidence>
<dbReference type="PANTHER" id="PTHR23505">
    <property type="entry name" value="SPINSTER"/>
    <property type="match status" value="1"/>
</dbReference>
<feature type="transmembrane region" description="Helical" evidence="7">
    <location>
        <begin position="165"/>
        <end position="183"/>
    </location>
</feature>
<dbReference type="OrthoDB" id="3639251at2759"/>
<evidence type="ECO:0000313" key="10">
    <source>
        <dbReference type="RefSeq" id="XP_035676210.1"/>
    </source>
</evidence>
<keyword evidence="2" id="KW-0813">Transport</keyword>
<accession>A0A9J7L638</accession>
<proteinExistence type="inferred from homology"/>
<dbReference type="KEGG" id="bfo:118415610"/>
<feature type="transmembrane region" description="Helical" evidence="7">
    <location>
        <begin position="79"/>
        <end position="99"/>
    </location>
</feature>
<reference evidence="9" key="1">
    <citation type="journal article" date="2020" name="Nat. Ecol. Evol.">
        <title>Deeply conserved synteny resolves early events in vertebrate evolution.</title>
        <authorList>
            <person name="Simakov O."/>
            <person name="Marletaz F."/>
            <person name="Yue J.X."/>
            <person name="O'Connell B."/>
            <person name="Jenkins J."/>
            <person name="Brandt A."/>
            <person name="Calef R."/>
            <person name="Tung C.H."/>
            <person name="Huang T.K."/>
            <person name="Schmutz J."/>
            <person name="Satoh N."/>
            <person name="Yu J.K."/>
            <person name="Putnam N.H."/>
            <person name="Green R.E."/>
            <person name="Rokhsar D.S."/>
        </authorList>
    </citation>
    <scope>NUCLEOTIDE SEQUENCE [LARGE SCALE GENOMIC DNA]</scope>
    <source>
        <strain evidence="9">S238N-H82</strain>
    </source>
</reference>
<keyword evidence="4 7" id="KW-1133">Transmembrane helix</keyword>
<gene>
    <name evidence="10" type="primary">LOC118415610</name>
</gene>
<dbReference type="GO" id="GO:0022857">
    <property type="term" value="F:transmembrane transporter activity"/>
    <property type="evidence" value="ECO:0000318"/>
    <property type="project" value="GO_Central"/>
</dbReference>
<keyword evidence="3 7" id="KW-0812">Transmembrane</keyword>
<dbReference type="InterPro" id="IPR011701">
    <property type="entry name" value="MFS"/>
</dbReference>
<evidence type="ECO:0000256" key="5">
    <source>
        <dbReference type="ARBA" id="ARBA00023136"/>
    </source>
</evidence>
<feature type="transmembrane region" description="Helical" evidence="7">
    <location>
        <begin position="247"/>
        <end position="269"/>
    </location>
</feature>
<evidence type="ECO:0000259" key="8">
    <source>
        <dbReference type="PROSITE" id="PS50850"/>
    </source>
</evidence>
<dbReference type="GO" id="GO:0016020">
    <property type="term" value="C:membrane"/>
    <property type="evidence" value="ECO:0000318"/>
    <property type="project" value="GO_Central"/>
</dbReference>
<feature type="transmembrane region" description="Helical" evidence="7">
    <location>
        <begin position="106"/>
        <end position="126"/>
    </location>
</feature>
<dbReference type="PROSITE" id="PS50850">
    <property type="entry name" value="MFS"/>
    <property type="match status" value="1"/>
</dbReference>
<dbReference type="InterPro" id="IPR036259">
    <property type="entry name" value="MFS_trans_sf"/>
</dbReference>
<evidence type="ECO:0000256" key="4">
    <source>
        <dbReference type="ARBA" id="ARBA00022989"/>
    </source>
</evidence>
<keyword evidence="9" id="KW-1185">Reference proteome</keyword>
<feature type="transmembrane region" description="Helical" evidence="7">
    <location>
        <begin position="344"/>
        <end position="366"/>
    </location>
</feature>
<feature type="domain" description="Major facilitator superfamily (MFS) profile" evidence="8">
    <location>
        <begin position="26"/>
        <end position="450"/>
    </location>
</feature>
<feature type="transmembrane region" description="Helical" evidence="7">
    <location>
        <begin position="378"/>
        <end position="402"/>
    </location>
</feature>
<evidence type="ECO:0000256" key="3">
    <source>
        <dbReference type="ARBA" id="ARBA00022692"/>
    </source>
</evidence>
<dbReference type="AlphaFoldDB" id="A0A9J7L638"/>
<dbReference type="Pfam" id="PF07690">
    <property type="entry name" value="MFS_1"/>
    <property type="match status" value="1"/>
</dbReference>
<feature type="transmembrane region" description="Helical" evidence="7">
    <location>
        <begin position="195"/>
        <end position="214"/>
    </location>
</feature>
<dbReference type="SUPFAM" id="SSF103473">
    <property type="entry name" value="MFS general substrate transporter"/>
    <property type="match status" value="1"/>
</dbReference>
<name>A0A9J7L638_BRAFL</name>
<comment type="subcellular location">
    <subcellularLocation>
        <location evidence="1">Membrane</location>
        <topology evidence="1">Multi-pass membrane protein</topology>
    </subcellularLocation>
</comment>
<reference evidence="10" key="2">
    <citation type="submission" date="2025-08" db="UniProtKB">
        <authorList>
            <consortium name="RefSeq"/>
        </authorList>
    </citation>
    <scope>IDENTIFICATION</scope>
    <source>
        <strain evidence="10">S238N-H82</strain>
        <tissue evidence="10">Testes</tissue>
    </source>
</reference>
<dbReference type="OMA" id="WAWLPTF"/>
<feature type="transmembrane region" description="Helical" evidence="7">
    <location>
        <begin position="12"/>
        <end position="36"/>
    </location>
</feature>
<dbReference type="InterPro" id="IPR020846">
    <property type="entry name" value="MFS_dom"/>
</dbReference>
<dbReference type="Gene3D" id="1.20.1250.20">
    <property type="entry name" value="MFS general substrate transporter like domains"/>
    <property type="match status" value="1"/>
</dbReference>
<feature type="transmembrane region" description="Helical" evidence="7">
    <location>
        <begin position="281"/>
        <end position="306"/>
    </location>
</feature>
<dbReference type="CDD" id="cd17328">
    <property type="entry name" value="MFS_spinster_like"/>
    <property type="match status" value="1"/>
</dbReference>
<comment type="similarity">
    <text evidence="6">Belongs to the major facilitator superfamily. Spinster (TC 2.A.1.49) family.</text>
</comment>
<feature type="transmembrane region" description="Helical" evidence="7">
    <location>
        <begin position="422"/>
        <end position="443"/>
    </location>
</feature>
<feature type="transmembrane region" description="Helical" evidence="7">
    <location>
        <begin position="318"/>
        <end position="338"/>
    </location>
</feature>
<sequence length="468" mass="50241">MKVCDQGRIGRAFIKCGSITNNPTFCLLLLLFIYILNQADRQVLPVLIPAGLRCRNTSDYRGQPGCACITFTNLQQGLLTGPAFVLTYTLAGVPLSWLADRGSRRYLLAGGVAVWSAMVLLSASATDFSSLLVARMGLGISEASCNPVAYVLLSELFSPKSRATVFGVYHLGIYLGSAISYTLGGLTRDLCWREVFRLLAFAGFTCVPAVLLWVPQPTRKQPVNTKNSADTTPINHNTRQLFMSAPFTTLCLAASVQNLAGYAIGAWLPTFYSREHNLTPAQFGTVVGGTLLVGGCVGSILGGAFADRLSRHYSWYKAYFLAGSQLTGVPFLMFTLTAEDTGTSFLHLTFTFFCTSMWIPPATALAQDLFPADMRARASAVFIAVSTILGGIIGPTLVGFLITDGSDTAPPTSGHGVRHALLTVLPLCYISSSCLIISTGVFLKWQTDRNETLHLGTHLLAATPTCSA</sequence>
<feature type="transmembrane region" description="Helical" evidence="7">
    <location>
        <begin position="132"/>
        <end position="153"/>
    </location>
</feature>
<dbReference type="PANTHER" id="PTHR23505:SF79">
    <property type="entry name" value="PROTEIN SPINSTER"/>
    <property type="match status" value="1"/>
</dbReference>
<keyword evidence="5 7" id="KW-0472">Membrane</keyword>
<dbReference type="InterPro" id="IPR044770">
    <property type="entry name" value="MFS_spinster-like"/>
</dbReference>
<organism evidence="9 10">
    <name type="scientific">Branchiostoma floridae</name>
    <name type="common">Florida lancelet</name>
    <name type="synonym">Amphioxus</name>
    <dbReference type="NCBI Taxonomy" id="7739"/>
    <lineage>
        <taxon>Eukaryota</taxon>
        <taxon>Metazoa</taxon>
        <taxon>Chordata</taxon>
        <taxon>Cephalochordata</taxon>
        <taxon>Leptocardii</taxon>
        <taxon>Amphioxiformes</taxon>
        <taxon>Branchiostomatidae</taxon>
        <taxon>Branchiostoma</taxon>
    </lineage>
</organism>
<evidence type="ECO:0000256" key="1">
    <source>
        <dbReference type="ARBA" id="ARBA00004141"/>
    </source>
</evidence>
<dbReference type="Proteomes" id="UP000001554">
    <property type="component" value="Chromosome 5"/>
</dbReference>
<dbReference type="GeneID" id="118415610"/>
<evidence type="ECO:0000256" key="2">
    <source>
        <dbReference type="ARBA" id="ARBA00022448"/>
    </source>
</evidence>
<dbReference type="RefSeq" id="XP_035676210.1">
    <property type="nucleotide sequence ID" value="XM_035820317.1"/>
</dbReference>